<dbReference type="EC" id="3.6.3.30" evidence="5"/>
<dbReference type="InterPro" id="IPR017871">
    <property type="entry name" value="ABC_transporter-like_CS"/>
</dbReference>
<dbReference type="InterPro" id="IPR003439">
    <property type="entry name" value="ABC_transporter-like_ATP-bd"/>
</dbReference>
<evidence type="ECO:0000313" key="6">
    <source>
        <dbReference type="Proteomes" id="UP000092544"/>
    </source>
</evidence>
<evidence type="ECO:0000256" key="3">
    <source>
        <dbReference type="ARBA" id="ARBA00022840"/>
    </source>
</evidence>
<evidence type="ECO:0000313" key="5">
    <source>
        <dbReference type="EMBL" id="SBS33625.1"/>
    </source>
</evidence>
<dbReference type="PROSITE" id="PS50893">
    <property type="entry name" value="ABC_TRANSPORTER_2"/>
    <property type="match status" value="1"/>
</dbReference>
<dbReference type="STRING" id="1792290.MSP8886_02819"/>
<organism evidence="5 6">
    <name type="scientific">Marinomonas spartinae</name>
    <dbReference type="NCBI Taxonomy" id="1792290"/>
    <lineage>
        <taxon>Bacteria</taxon>
        <taxon>Pseudomonadati</taxon>
        <taxon>Pseudomonadota</taxon>
        <taxon>Gammaproteobacteria</taxon>
        <taxon>Oceanospirillales</taxon>
        <taxon>Oceanospirillaceae</taxon>
        <taxon>Marinomonas</taxon>
    </lineage>
</organism>
<gene>
    <name evidence="5" type="primary">fbpC2</name>
    <name evidence="5" type="ORF">MSP8886_02819</name>
</gene>
<dbReference type="PANTHER" id="PTHR42781">
    <property type="entry name" value="SPERMIDINE/PUTRESCINE IMPORT ATP-BINDING PROTEIN POTA"/>
    <property type="match status" value="1"/>
</dbReference>
<dbReference type="Proteomes" id="UP000092544">
    <property type="component" value="Unassembled WGS sequence"/>
</dbReference>
<dbReference type="InterPro" id="IPR027417">
    <property type="entry name" value="P-loop_NTPase"/>
</dbReference>
<accession>A0A1A8TKX1</accession>
<dbReference type="SMART" id="SM00382">
    <property type="entry name" value="AAA"/>
    <property type="match status" value="1"/>
</dbReference>
<dbReference type="GO" id="GO:0005524">
    <property type="term" value="F:ATP binding"/>
    <property type="evidence" value="ECO:0007669"/>
    <property type="project" value="UniProtKB-KW"/>
</dbReference>
<evidence type="ECO:0000256" key="1">
    <source>
        <dbReference type="ARBA" id="ARBA00022448"/>
    </source>
</evidence>
<name>A0A1A8TKX1_9GAMM</name>
<proteinExistence type="predicted"/>
<keyword evidence="2" id="KW-0547">Nucleotide-binding</keyword>
<dbReference type="AlphaFoldDB" id="A0A1A8TKX1"/>
<keyword evidence="3 5" id="KW-0067">ATP-binding</keyword>
<dbReference type="SUPFAM" id="SSF52540">
    <property type="entry name" value="P-loop containing nucleoside triphosphate hydrolases"/>
    <property type="match status" value="1"/>
</dbReference>
<dbReference type="Pfam" id="PF00005">
    <property type="entry name" value="ABC_tran"/>
    <property type="match status" value="1"/>
</dbReference>
<dbReference type="RefSeq" id="WP_067017471.1">
    <property type="nucleotide sequence ID" value="NZ_FLOB01000006.1"/>
</dbReference>
<dbReference type="InterPro" id="IPR003593">
    <property type="entry name" value="AAA+_ATPase"/>
</dbReference>
<dbReference type="Gene3D" id="3.40.50.300">
    <property type="entry name" value="P-loop containing nucleotide triphosphate hydrolases"/>
    <property type="match status" value="1"/>
</dbReference>
<keyword evidence="6" id="KW-1185">Reference proteome</keyword>
<feature type="domain" description="ABC transporter" evidence="4">
    <location>
        <begin position="2"/>
        <end position="218"/>
    </location>
</feature>
<dbReference type="EMBL" id="FLOB01000006">
    <property type="protein sequence ID" value="SBS33625.1"/>
    <property type="molecule type" value="Genomic_DNA"/>
</dbReference>
<dbReference type="GO" id="GO:0016887">
    <property type="term" value="F:ATP hydrolysis activity"/>
    <property type="evidence" value="ECO:0007669"/>
    <property type="project" value="InterPro"/>
</dbReference>
<dbReference type="PANTHER" id="PTHR42781:SF4">
    <property type="entry name" value="SPERMIDINE_PUTRESCINE IMPORT ATP-BINDING PROTEIN POTA"/>
    <property type="match status" value="1"/>
</dbReference>
<reference evidence="5 6" key="1">
    <citation type="submission" date="2016-06" db="EMBL/GenBank/DDBJ databases">
        <authorList>
            <person name="Kjaerup R.B."/>
            <person name="Dalgaard T.S."/>
            <person name="Juul-Madsen H.R."/>
        </authorList>
    </citation>
    <scope>NUCLEOTIDE SEQUENCE [LARGE SCALE GENOMIC DNA]</scope>
    <source>
        <strain evidence="5 6">CECT 8886</strain>
    </source>
</reference>
<keyword evidence="1" id="KW-0813">Transport</keyword>
<dbReference type="InterPro" id="IPR050093">
    <property type="entry name" value="ABC_SmlMolc_Importer"/>
</dbReference>
<sequence>MLSVNAFSLSLDGKRLIDNLSFKIESGQVLSIMGPSGIGKSSLLNFLSGSLTPHLSASGEIYLKDQALHLLPTQERQVGLLQQMPLLFPHMSIIENLLFAIPFRVKKSERQALAIKALARLDIENKANALPKELSGGQQARVALLRTLLAEPKYLLLDEPFSKLDPALRRDVRAFVLDEIRQANIPALLVTHDPEDAKAMEGECLELKNVTSVSAVES</sequence>
<keyword evidence="5" id="KW-0378">Hydrolase</keyword>
<protein>
    <submittedName>
        <fullName evidence="5">Fe(3+) ions import ATP-binding protein FbpC 2</fullName>
        <ecNumber evidence="5">3.6.3.30</ecNumber>
    </submittedName>
</protein>
<dbReference type="PROSITE" id="PS00211">
    <property type="entry name" value="ABC_TRANSPORTER_1"/>
    <property type="match status" value="1"/>
</dbReference>
<dbReference type="OrthoDB" id="9802264at2"/>
<evidence type="ECO:0000259" key="4">
    <source>
        <dbReference type="PROSITE" id="PS50893"/>
    </source>
</evidence>
<evidence type="ECO:0000256" key="2">
    <source>
        <dbReference type="ARBA" id="ARBA00022741"/>
    </source>
</evidence>